<organism evidence="1 2">
    <name type="scientific">Aggregatibacter aphrophilus</name>
    <name type="common">Haemophilus aphrophilus</name>
    <dbReference type="NCBI Taxonomy" id="732"/>
    <lineage>
        <taxon>Bacteria</taxon>
        <taxon>Pseudomonadati</taxon>
        <taxon>Pseudomonadota</taxon>
        <taxon>Gammaproteobacteria</taxon>
        <taxon>Pasteurellales</taxon>
        <taxon>Pasteurellaceae</taxon>
        <taxon>Aggregatibacter</taxon>
    </lineage>
</organism>
<evidence type="ECO:0000313" key="2">
    <source>
        <dbReference type="Proteomes" id="UP000253728"/>
    </source>
</evidence>
<proteinExistence type="predicted"/>
<reference evidence="1 2" key="1">
    <citation type="submission" date="2018-06" db="EMBL/GenBank/DDBJ databases">
        <authorList>
            <consortium name="Pathogen Informatics"/>
            <person name="Doyle S."/>
        </authorList>
    </citation>
    <scope>NUCLEOTIDE SEQUENCE [LARGE SCALE GENOMIC DNA]</scope>
    <source>
        <strain evidence="1 2">NCTC5908</strain>
    </source>
</reference>
<dbReference type="Proteomes" id="UP000253728">
    <property type="component" value="Unassembled WGS sequence"/>
</dbReference>
<protein>
    <submittedName>
        <fullName evidence="1">Uncharacterized protein</fullName>
    </submittedName>
</protein>
<accession>A0A336N577</accession>
<dbReference type="AlphaFoldDB" id="A0A336N577"/>
<evidence type="ECO:0000313" key="1">
    <source>
        <dbReference type="EMBL" id="SSZ29597.1"/>
    </source>
</evidence>
<dbReference type="EMBL" id="UFSP01000002">
    <property type="protein sequence ID" value="SSZ29597.1"/>
    <property type="molecule type" value="Genomic_DNA"/>
</dbReference>
<name>A0A336N577_AGGAP</name>
<gene>
    <name evidence="1" type="ORF">NCTC5908_01401</name>
</gene>
<sequence length="90" mass="10536">MNETQVILPITDPNRPDFAWLNEDSKLFLQRGYLLEGTSALERIRFIAEYAEQNWALKVMQKILSLHGARLLLAFFTNLVEFRFGSRAKY</sequence>